<name>A0AA35WMB3_GEOBA</name>
<keyword evidence="2" id="KW-1185">Reference proteome</keyword>
<organism evidence="1 2">
    <name type="scientific">Geodia barretti</name>
    <name type="common">Barrett's horny sponge</name>
    <dbReference type="NCBI Taxonomy" id="519541"/>
    <lineage>
        <taxon>Eukaryota</taxon>
        <taxon>Metazoa</taxon>
        <taxon>Porifera</taxon>
        <taxon>Demospongiae</taxon>
        <taxon>Heteroscleromorpha</taxon>
        <taxon>Tetractinellida</taxon>
        <taxon>Astrophorina</taxon>
        <taxon>Geodiidae</taxon>
        <taxon>Geodia</taxon>
    </lineage>
</organism>
<protein>
    <submittedName>
        <fullName evidence="1">Uncharacterized protein</fullName>
    </submittedName>
</protein>
<dbReference type="Proteomes" id="UP001174909">
    <property type="component" value="Unassembled WGS sequence"/>
</dbReference>
<comment type="caution">
    <text evidence="1">The sequence shown here is derived from an EMBL/GenBank/DDBJ whole genome shotgun (WGS) entry which is preliminary data.</text>
</comment>
<sequence length="82" mass="9308">MQCLKTYQSSYLLVTGMEQVATNRMPRHFASSLILYITLPDKISAVMECLRVTPHKMGTLSMSLSTLFPMATDSSNQNTRYR</sequence>
<gene>
    <name evidence="1" type="ORF">GBAR_LOCUS11824</name>
</gene>
<dbReference type="AlphaFoldDB" id="A0AA35WMB3"/>
<proteinExistence type="predicted"/>
<dbReference type="EMBL" id="CASHTH010001771">
    <property type="protein sequence ID" value="CAI8019705.1"/>
    <property type="molecule type" value="Genomic_DNA"/>
</dbReference>
<accession>A0AA35WMB3</accession>
<evidence type="ECO:0000313" key="2">
    <source>
        <dbReference type="Proteomes" id="UP001174909"/>
    </source>
</evidence>
<reference evidence="1" key="1">
    <citation type="submission" date="2023-03" db="EMBL/GenBank/DDBJ databases">
        <authorList>
            <person name="Steffen K."/>
            <person name="Cardenas P."/>
        </authorList>
    </citation>
    <scope>NUCLEOTIDE SEQUENCE</scope>
</reference>
<evidence type="ECO:0000313" key="1">
    <source>
        <dbReference type="EMBL" id="CAI8019705.1"/>
    </source>
</evidence>